<protein>
    <submittedName>
        <fullName evidence="2">Uncharacterized protein</fullName>
    </submittedName>
</protein>
<dbReference type="Proteomes" id="UP001281761">
    <property type="component" value="Unassembled WGS sequence"/>
</dbReference>
<proteinExistence type="predicted"/>
<feature type="region of interest" description="Disordered" evidence="1">
    <location>
        <begin position="836"/>
        <end position="885"/>
    </location>
</feature>
<reference evidence="2 3" key="1">
    <citation type="journal article" date="2022" name="bioRxiv">
        <title>Genomics of Preaxostyla Flagellates Illuminates Evolutionary Transitions and the Path Towards Mitochondrial Loss.</title>
        <authorList>
            <person name="Novak L.V.F."/>
            <person name="Treitli S.C."/>
            <person name="Pyrih J."/>
            <person name="Halakuc P."/>
            <person name="Pipaliya S.V."/>
            <person name="Vacek V."/>
            <person name="Brzon O."/>
            <person name="Soukal P."/>
            <person name="Eme L."/>
            <person name="Dacks J.B."/>
            <person name="Karnkowska A."/>
            <person name="Elias M."/>
            <person name="Hampl V."/>
        </authorList>
    </citation>
    <scope>NUCLEOTIDE SEQUENCE [LARGE SCALE GENOMIC DNA]</scope>
    <source>
        <strain evidence="2">NAU3</strain>
        <tissue evidence="2">Gut</tissue>
    </source>
</reference>
<evidence type="ECO:0000313" key="3">
    <source>
        <dbReference type="Proteomes" id="UP001281761"/>
    </source>
</evidence>
<evidence type="ECO:0000313" key="2">
    <source>
        <dbReference type="EMBL" id="KAK2946195.1"/>
    </source>
</evidence>
<sequence>MSAISKETHQPFDESIQPPLFLATPTVHFETVQEASPFFLSLVRYIEEGNTLDYATLRKAEIVLERLVSLIRPLSSNIDLLSSFAPRQDNSAEGFAEAILTLLTSGYKSLVNLSLHLLRYAIHPSPQNERLSFIDSGFFTRLAPTPQWIEGNLSSESLFNFVNTILSCTTPALPENIQEISRLSTLSIESVHQIILEQLLQPLLPFVSYSCENRSVLEFDTQNLPAITRLLILHLELGIYHEPTLSFIFSHHICHAVMQHLLSLEQDLSALICHLSLNEINKHLRHTNLLVRTRWKALLCKLNEEGLADGLDTFSFWEVLFSSIGKMIRKENNTMMIHLAVNHLIDNSSDRQEAHLSSGLLTSPLASLDMSSLLSTSSSIQHFQTENSESDARHSIVSQIAVNCRHDCPDFDITAVADILSTLPFRMRCDCSNQPACPLSDLPHTHPSTTNPPRTFLERFCRNTTPILPPMNPVTPDISHFASEIVKKEFTMAELDYAQSIVKIVQDPQPGLMQFGRIEIDRGRGHLTLPSSTRLVSWSTFWKTIMKERIILNRTFFISLFVDCVQSVFRRHKLGLGQEVLSEDDIFLDVECNIEMLQVNAHSFLRNEPNSQLSSFRSDMQSLGWVFQTVLDSVEESGCFEEPPPTSQMRHRINEFIADTIRRLASTRVVEFVDGSEQKVSGIDFIGLASELDIPEWNDETGLFSTNEHAAGKDSLSPEEMFLASSESGVYCLNGIVRWLLEENMLRSEGPFLDNVKALTRRIVSMRFGELEGESWRKETERWLCFQELVLGIVGEEIDPTDLQFLQNGCLASAFDLLEARTQIEQPADLHFVEQESKGQFESDVETSSSNASDSLRASLPSTQSTLSSDSSSEHATSLQDDMSREGDQIELEIEDPSSTILNFTFPDQSSPQNRQKLNLMRHQWIFDASSPHIVVDHTSSLPSSSLLVKNTPLSHNPIILTEPINEDAFIPTPFTHLAFLLNSDNPTLRTQSYMLVTLLSSSPTHAPYLRHTRKAIRDSVSDLTIESRLAFSTIPLPTQLDPSLIPHDEPSKTAAIQQFLKFGEQVSAMAPIAAPKSLDEIPQFLSEIGRLGKNDFAPLASFVKNLDGPFSSVEQALPFFPPQLRAQIFNNVTVTCVTQKLSFPSSMTNFYVSQSDPTVDQLIGGLPSLFAETLPPIFKKSFPGDVFLERAVRASFADPNFLTFKLAAIALNSFIPEPHLEKIHPLLLRGFHVSLLSFDETHRGLMNDAMLEVFITDPLFAKEGRITKDIFKTHPPPQMSGFVNTAIDLIMKSTNYTLFFRWQMIDNLINYVFHYTLTFGAWSETRLLVLLFTHSPLKQFIWESPNNVNSSMVATVFLSFFGLPPLFETPLLSLFPKDTERIWRRMNDHMKLLRLSMEGGTNLRTMQVFSVVRARATRADWATIFSTPAMVKHILSKLSSPVPALVTATLELLKTAADLRSDAFNRILLSFDAAALVMQAVESSLFLEDYELGSSILTSFLFTLSQ</sequence>
<organism evidence="2 3">
    <name type="scientific">Blattamonas nauphoetae</name>
    <dbReference type="NCBI Taxonomy" id="2049346"/>
    <lineage>
        <taxon>Eukaryota</taxon>
        <taxon>Metamonada</taxon>
        <taxon>Preaxostyla</taxon>
        <taxon>Oxymonadida</taxon>
        <taxon>Blattamonas</taxon>
    </lineage>
</organism>
<accession>A0ABQ9X784</accession>
<evidence type="ECO:0000256" key="1">
    <source>
        <dbReference type="SAM" id="MobiDB-lite"/>
    </source>
</evidence>
<comment type="caution">
    <text evidence="2">The sequence shown here is derived from an EMBL/GenBank/DDBJ whole genome shotgun (WGS) entry which is preliminary data.</text>
</comment>
<name>A0ABQ9X784_9EUKA</name>
<gene>
    <name evidence="2" type="ORF">BLNAU_18871</name>
</gene>
<dbReference type="EMBL" id="JARBJD010000234">
    <property type="protein sequence ID" value="KAK2946195.1"/>
    <property type="molecule type" value="Genomic_DNA"/>
</dbReference>
<feature type="compositionally biased region" description="Low complexity" evidence="1">
    <location>
        <begin position="848"/>
        <end position="879"/>
    </location>
</feature>
<keyword evidence="3" id="KW-1185">Reference proteome</keyword>